<comment type="caution">
    <text evidence="4">The sequence shown here is derived from an EMBL/GenBank/DDBJ whole genome shotgun (WGS) entry which is preliminary data.</text>
</comment>
<evidence type="ECO:0000313" key="4">
    <source>
        <dbReference type="EMBL" id="EPC75744.1"/>
    </source>
</evidence>
<evidence type="ECO:0000256" key="1">
    <source>
        <dbReference type="ARBA" id="ARBA00004241"/>
    </source>
</evidence>
<protein>
    <submittedName>
        <fullName evidence="4">Competence protein comGC</fullName>
    </submittedName>
</protein>
<dbReference type="EMBL" id="ANKE01000086">
    <property type="protein sequence ID" value="EPC75744.1"/>
    <property type="molecule type" value="Genomic_DNA"/>
</dbReference>
<proteinExistence type="predicted"/>
<comment type="subcellular location">
    <subcellularLocation>
        <location evidence="1">Cell surface</location>
    </subcellularLocation>
</comment>
<dbReference type="GO" id="GO:0009986">
    <property type="term" value="C:cell surface"/>
    <property type="evidence" value="ECO:0007669"/>
    <property type="project" value="UniProtKB-SubCell"/>
</dbReference>
<evidence type="ECO:0000256" key="3">
    <source>
        <dbReference type="SAM" id="Phobius"/>
    </source>
</evidence>
<gene>
    <name evidence="4" type="ORF">Lpp41_01579</name>
</gene>
<reference evidence="4 5" key="1">
    <citation type="journal article" date="2013" name="PLoS ONE">
        <title>Lactobacillus paracasei comparative genomics: towards species pan-genome definition and exploitation of diversity.</title>
        <authorList>
            <person name="Smokvina T."/>
            <person name="Wels M."/>
            <person name="Polka J."/>
            <person name="Chervaux C."/>
            <person name="Brisse S."/>
            <person name="Boekhorst J."/>
            <person name="van Hylckama Vlieg J.E."/>
            <person name="Siezen R.J."/>
        </authorList>
    </citation>
    <scope>NUCLEOTIDE SEQUENCE [LARGE SCALE GENOMIC DNA]</scope>
    <source>
        <strain evidence="4 5">Lpp41</strain>
    </source>
</reference>
<dbReference type="Proteomes" id="UP000014244">
    <property type="component" value="Unassembled WGS sequence"/>
</dbReference>
<name>A0A829HBR0_LACPA</name>
<organism evidence="4 5">
    <name type="scientific">Lacticaseibacillus paracasei subsp. paracasei Lpp41</name>
    <dbReference type="NCBI Taxonomy" id="1256208"/>
    <lineage>
        <taxon>Bacteria</taxon>
        <taxon>Bacillati</taxon>
        <taxon>Bacillota</taxon>
        <taxon>Bacilli</taxon>
        <taxon>Lactobacillales</taxon>
        <taxon>Lactobacillaceae</taxon>
        <taxon>Lacticaseibacillus</taxon>
    </lineage>
</organism>
<keyword evidence="3" id="KW-0472">Membrane</keyword>
<keyword evidence="2" id="KW-0178">Competence</keyword>
<feature type="transmembrane region" description="Helical" evidence="3">
    <location>
        <begin position="12"/>
        <end position="35"/>
    </location>
</feature>
<dbReference type="NCBIfam" id="TIGR02532">
    <property type="entry name" value="IV_pilin_GFxxxE"/>
    <property type="match status" value="1"/>
</dbReference>
<evidence type="ECO:0000313" key="5">
    <source>
        <dbReference type="Proteomes" id="UP000014244"/>
    </source>
</evidence>
<keyword evidence="3" id="KW-0812">Transmembrane</keyword>
<accession>A0A829HBR0</accession>
<sequence>MQKKVDRHTRSRLKGFTLIEVVISLILLAAVMLLWRPILLHVMRCTRQDHVLITSLQAERDLQAFVQDKKLRSVALTKVSLQGADKSYSIDFFRSEHFRGMVRATGVKRGHMPIFLHLTGVNFYQTAQGFSYRLHLTTSQKIDGGVQIDEVAR</sequence>
<dbReference type="AlphaFoldDB" id="A0A829HBR0"/>
<dbReference type="Pfam" id="PF07963">
    <property type="entry name" value="N_methyl"/>
    <property type="match status" value="1"/>
</dbReference>
<keyword evidence="3" id="KW-1133">Transmembrane helix</keyword>
<dbReference type="GO" id="GO:0030420">
    <property type="term" value="P:establishment of competence for transformation"/>
    <property type="evidence" value="ECO:0007669"/>
    <property type="project" value="UniProtKB-KW"/>
</dbReference>
<dbReference type="InterPro" id="IPR012902">
    <property type="entry name" value="N_methyl_site"/>
</dbReference>
<dbReference type="PROSITE" id="PS00409">
    <property type="entry name" value="PROKAR_NTER_METHYL"/>
    <property type="match status" value="1"/>
</dbReference>
<evidence type="ECO:0000256" key="2">
    <source>
        <dbReference type="ARBA" id="ARBA00023287"/>
    </source>
</evidence>